<dbReference type="PANTHER" id="PTHR21666:SF289">
    <property type="entry name" value="L-ALA--D-GLU ENDOPEPTIDASE"/>
    <property type="match status" value="1"/>
</dbReference>
<feature type="transmembrane region" description="Helical" evidence="2">
    <location>
        <begin position="52"/>
        <end position="69"/>
    </location>
</feature>
<keyword evidence="2" id="KW-1133">Transmembrane helix</keyword>
<dbReference type="AlphaFoldDB" id="A0A161Y6B8"/>
<organism evidence="4 5">
    <name type="scientific">Clostridium magnum DSM 2767</name>
    <dbReference type="NCBI Taxonomy" id="1121326"/>
    <lineage>
        <taxon>Bacteria</taxon>
        <taxon>Bacillati</taxon>
        <taxon>Bacillota</taxon>
        <taxon>Clostridia</taxon>
        <taxon>Eubacteriales</taxon>
        <taxon>Clostridiaceae</taxon>
        <taxon>Clostridium</taxon>
    </lineage>
</organism>
<evidence type="ECO:0000256" key="2">
    <source>
        <dbReference type="SAM" id="Phobius"/>
    </source>
</evidence>
<keyword evidence="1" id="KW-0732">Signal</keyword>
<dbReference type="EMBL" id="LWAE01000001">
    <property type="protein sequence ID" value="KZL93849.1"/>
    <property type="molecule type" value="Genomic_DNA"/>
</dbReference>
<dbReference type="PATRIC" id="fig|1121326.3.peg.859"/>
<protein>
    <submittedName>
        <fullName evidence="4">Murein DD-endopeptidase MepM</fullName>
        <ecNumber evidence="4">3.4.24.-</ecNumber>
    </submittedName>
</protein>
<dbReference type="GO" id="GO:0004222">
    <property type="term" value="F:metalloendopeptidase activity"/>
    <property type="evidence" value="ECO:0007669"/>
    <property type="project" value="TreeGrafter"/>
</dbReference>
<dbReference type="Gene3D" id="2.70.70.10">
    <property type="entry name" value="Glucose Permease (Domain IIA)"/>
    <property type="match status" value="1"/>
</dbReference>
<sequence length="262" mass="29948">MGNYNSQYEDYYSSLKKKNRIRNSPYQHMGYNNIDTRKPKGKYWVRRITRDLIGVLILFLFIIGCKILVTPETQNVYNYSKNVLNQNFNYEDLMEKAKTVDLTKLQGKFTNIIQQIRSKITGNQSATTKIKNEFIVPVNGVETSDYGYREDPITKEKKFHAGIDIDAKENTDVLAAYDGKVKECGLDGQLGNYVLIDHGGGIETKYGHLNKILVKKEDAVKKSQVIAKSGNTGKSTGPHLHFELLYMGENEDPNQYFNIIKK</sequence>
<dbReference type="CDD" id="cd12797">
    <property type="entry name" value="M23_peptidase"/>
    <property type="match status" value="1"/>
</dbReference>
<dbReference type="RefSeq" id="WP_066618378.1">
    <property type="nucleotide sequence ID" value="NZ_FQXL01000012.1"/>
</dbReference>
<name>A0A161Y6B8_9CLOT</name>
<dbReference type="EC" id="3.4.24.-" evidence="4"/>
<evidence type="ECO:0000313" key="4">
    <source>
        <dbReference type="EMBL" id="KZL93849.1"/>
    </source>
</evidence>
<feature type="domain" description="M23ase beta-sheet core" evidence="3">
    <location>
        <begin position="158"/>
        <end position="253"/>
    </location>
</feature>
<keyword evidence="4" id="KW-0378">Hydrolase</keyword>
<keyword evidence="2" id="KW-0472">Membrane</keyword>
<proteinExistence type="predicted"/>
<accession>A0A161Y6B8</accession>
<dbReference type="Proteomes" id="UP000076603">
    <property type="component" value="Unassembled WGS sequence"/>
</dbReference>
<keyword evidence="5" id="KW-1185">Reference proteome</keyword>
<comment type="caution">
    <text evidence="4">The sequence shown here is derived from an EMBL/GenBank/DDBJ whole genome shotgun (WGS) entry which is preliminary data.</text>
</comment>
<dbReference type="InterPro" id="IPR011055">
    <property type="entry name" value="Dup_hybrid_motif"/>
</dbReference>
<reference evidence="4 5" key="1">
    <citation type="submission" date="2016-04" db="EMBL/GenBank/DDBJ databases">
        <title>Genome sequence of Clostridium magnum DSM 2767.</title>
        <authorList>
            <person name="Poehlein A."/>
            <person name="Uhlig R."/>
            <person name="Fischer R."/>
            <person name="Bahl H."/>
            <person name="Daniel R."/>
        </authorList>
    </citation>
    <scope>NUCLEOTIDE SEQUENCE [LARGE SCALE GENOMIC DNA]</scope>
    <source>
        <strain evidence="4 5">DSM 2767</strain>
    </source>
</reference>
<dbReference type="InterPro" id="IPR016047">
    <property type="entry name" value="M23ase_b-sheet_dom"/>
</dbReference>
<dbReference type="OrthoDB" id="2083169at2"/>
<dbReference type="SUPFAM" id="SSF51261">
    <property type="entry name" value="Duplicated hybrid motif"/>
    <property type="match status" value="1"/>
</dbReference>
<dbReference type="STRING" id="1121326.CLMAG_09020"/>
<evidence type="ECO:0000259" key="3">
    <source>
        <dbReference type="Pfam" id="PF01551"/>
    </source>
</evidence>
<dbReference type="PANTHER" id="PTHR21666">
    <property type="entry name" value="PEPTIDASE-RELATED"/>
    <property type="match status" value="1"/>
</dbReference>
<dbReference type="Pfam" id="PF01551">
    <property type="entry name" value="Peptidase_M23"/>
    <property type="match status" value="1"/>
</dbReference>
<evidence type="ECO:0000256" key="1">
    <source>
        <dbReference type="ARBA" id="ARBA00022729"/>
    </source>
</evidence>
<evidence type="ECO:0000313" key="5">
    <source>
        <dbReference type="Proteomes" id="UP000076603"/>
    </source>
</evidence>
<dbReference type="InterPro" id="IPR050570">
    <property type="entry name" value="Cell_wall_metabolism_enzyme"/>
</dbReference>
<gene>
    <name evidence="4" type="primary">mepM_2</name>
    <name evidence="4" type="ORF">CLMAG_09020</name>
</gene>
<keyword evidence="2" id="KW-0812">Transmembrane</keyword>